<feature type="coiled-coil region" evidence="1">
    <location>
        <begin position="289"/>
        <end position="419"/>
    </location>
</feature>
<name>A0A7S0F0Q6_9CRYP</name>
<feature type="region of interest" description="Disordered" evidence="2">
    <location>
        <begin position="1"/>
        <end position="31"/>
    </location>
</feature>
<feature type="coiled-coil region" evidence="1">
    <location>
        <begin position="173"/>
        <end position="200"/>
    </location>
</feature>
<feature type="coiled-coil region" evidence="1">
    <location>
        <begin position="474"/>
        <end position="508"/>
    </location>
</feature>
<sequence length="573" mass="65618">MDSLVGAGKADNEEEQRLTDERVRPSTQGRYGLPQRCSSVLGVHSPDRDVYGTLRNSGQMPVLDYVDLECLLQEKLKEVKIQMPKSRKGRRKREHITALDESDEGCANAVDRATKDVDVLEYSKRIQEASFLFGLCQQEIQLQVDISCPERSRLTDKTLEFFSTVLHCLTKPYHDACEELSALRKQRMEERNEIKKVLDDMYSWTKENRSRFNHDVFEQICCCKSHEHWIKNCSNENVSGESYGFDAFIENVQNMWNFSKCTSIALVQLKEKFHALQDDSVSKQSFFELEHAQNEAQKKIIEFQNQLNELHISNQSKVSELKEAETISQQRIAHLEQEIESRNAQAELSLKESSASISELQNKVEELLNEEEQLQIRLSHQQGEMEQQLKENALLKESSSSFQNKLKEANEKIEDLTNTGVVLTPRPDWKSFECCKSLQGSSSEIARSLCTQLETSNKSLEDLGKECSATSQMNGSLQKELAEERSNLSEANRKLEDLKSKLDSIENPKRANASCGCPERREGFVMVPLSEYLTSYLSKRFGLKGEMASWEVERMQNEMGWVLEAEVGMRSEA</sequence>
<dbReference type="PANTHER" id="PTHR23159">
    <property type="entry name" value="CENTROSOMAL PROTEIN 2"/>
    <property type="match status" value="1"/>
</dbReference>
<dbReference type="AlphaFoldDB" id="A0A7S0F0Q6"/>
<evidence type="ECO:0000256" key="1">
    <source>
        <dbReference type="SAM" id="Coils"/>
    </source>
</evidence>
<feature type="compositionally biased region" description="Basic and acidic residues" evidence="2">
    <location>
        <begin position="15"/>
        <end position="24"/>
    </location>
</feature>
<gene>
    <name evidence="3" type="ORF">HPHI1048_LOCUS18726</name>
</gene>
<keyword evidence="1" id="KW-0175">Coiled coil</keyword>
<evidence type="ECO:0000313" key="3">
    <source>
        <dbReference type="EMBL" id="CAD8499328.1"/>
    </source>
</evidence>
<proteinExistence type="predicted"/>
<organism evidence="3">
    <name type="scientific">Hanusia phi</name>
    <dbReference type="NCBI Taxonomy" id="3032"/>
    <lineage>
        <taxon>Eukaryota</taxon>
        <taxon>Cryptophyceae</taxon>
        <taxon>Pyrenomonadales</taxon>
        <taxon>Geminigeraceae</taxon>
        <taxon>Hanusia</taxon>
    </lineage>
</organism>
<protein>
    <submittedName>
        <fullName evidence="3">Uncharacterized protein</fullName>
    </submittedName>
</protein>
<reference evidence="3" key="1">
    <citation type="submission" date="2021-01" db="EMBL/GenBank/DDBJ databases">
        <authorList>
            <person name="Corre E."/>
            <person name="Pelletier E."/>
            <person name="Niang G."/>
            <person name="Scheremetjew M."/>
            <person name="Finn R."/>
            <person name="Kale V."/>
            <person name="Holt S."/>
            <person name="Cochrane G."/>
            <person name="Meng A."/>
            <person name="Brown T."/>
            <person name="Cohen L."/>
        </authorList>
    </citation>
    <scope>NUCLEOTIDE SEQUENCE</scope>
    <source>
        <strain evidence="3">CCMP325</strain>
    </source>
</reference>
<dbReference type="PANTHER" id="PTHR23159:SF31">
    <property type="entry name" value="CENTROSOME-ASSOCIATED PROTEIN CEP250 ISOFORM X1"/>
    <property type="match status" value="1"/>
</dbReference>
<dbReference type="EMBL" id="HBEO01027672">
    <property type="protein sequence ID" value="CAD8499328.1"/>
    <property type="molecule type" value="Transcribed_RNA"/>
</dbReference>
<evidence type="ECO:0000256" key="2">
    <source>
        <dbReference type="SAM" id="MobiDB-lite"/>
    </source>
</evidence>
<accession>A0A7S0F0Q6</accession>